<keyword evidence="1" id="KW-0378">Hydrolase</keyword>
<dbReference type="AlphaFoldDB" id="A0A224Z8G4"/>
<name>A0A224Z8G4_9ACAR</name>
<evidence type="ECO:0000313" key="1">
    <source>
        <dbReference type="EMBL" id="MAA22800.1"/>
    </source>
</evidence>
<sequence length="170" mass="19312">MIDALAPMFEAPSKVARSVREMVEGTVRFDHKDLSKPPAYTEEEVIKLYRRSLVPGYLPENIVTLMKRGCKPTGDGRYIMTKDARLRYIQWTRIDSSALKKYYSGYTNNLLVLMAVPGFGITSAKHKILADACAQNCRKFQVVQVEGNHHVHMTYPDVVASHIRPFLDPL</sequence>
<dbReference type="SUPFAM" id="SSF53474">
    <property type="entry name" value="alpha/beta-Hydrolases"/>
    <property type="match status" value="1"/>
</dbReference>
<proteinExistence type="predicted"/>
<protein>
    <submittedName>
        <fullName evidence="1">Serine hydrolase like 2</fullName>
    </submittedName>
</protein>
<dbReference type="Gene3D" id="3.40.50.1820">
    <property type="entry name" value="alpha/beta hydrolase"/>
    <property type="match status" value="1"/>
</dbReference>
<organism evidence="1">
    <name type="scientific">Rhipicephalus zambeziensis</name>
    <dbReference type="NCBI Taxonomy" id="60191"/>
    <lineage>
        <taxon>Eukaryota</taxon>
        <taxon>Metazoa</taxon>
        <taxon>Ecdysozoa</taxon>
        <taxon>Arthropoda</taxon>
        <taxon>Chelicerata</taxon>
        <taxon>Arachnida</taxon>
        <taxon>Acari</taxon>
        <taxon>Parasitiformes</taxon>
        <taxon>Ixodida</taxon>
        <taxon>Ixodoidea</taxon>
        <taxon>Ixodidae</taxon>
        <taxon>Rhipicephalinae</taxon>
        <taxon>Rhipicephalus</taxon>
        <taxon>Rhipicephalus</taxon>
    </lineage>
</organism>
<dbReference type="GO" id="GO:0016787">
    <property type="term" value="F:hydrolase activity"/>
    <property type="evidence" value="ECO:0007669"/>
    <property type="project" value="UniProtKB-KW"/>
</dbReference>
<dbReference type="InterPro" id="IPR029058">
    <property type="entry name" value="AB_hydrolase_fold"/>
</dbReference>
<accession>A0A224Z8G4</accession>
<dbReference type="EMBL" id="GFPF01011654">
    <property type="protein sequence ID" value="MAA22800.1"/>
    <property type="molecule type" value="Transcribed_RNA"/>
</dbReference>
<reference evidence="1" key="1">
    <citation type="journal article" date="2017" name="Parasit. Vectors">
        <title>Sialotranscriptomics of Rhipicephalus zambeziensis reveals intricate expression profiles of secretory proteins and suggests tight temporal transcriptional regulation during blood-feeding.</title>
        <authorList>
            <person name="de Castro M.H."/>
            <person name="de Klerk D."/>
            <person name="Pienaar R."/>
            <person name="Rees D.J.G."/>
            <person name="Mans B.J."/>
        </authorList>
    </citation>
    <scope>NUCLEOTIDE SEQUENCE</scope>
    <source>
        <tissue evidence="1">Salivary glands</tissue>
    </source>
</reference>